<evidence type="ECO:0000256" key="3">
    <source>
        <dbReference type="ARBA" id="ARBA00022676"/>
    </source>
</evidence>
<keyword evidence="5" id="KW-0378">Hydrolase</keyword>
<keyword evidence="7" id="KW-0573">Peptidoglycan synthesis</keyword>
<proteinExistence type="inferred from homology"/>
<dbReference type="SUPFAM" id="SSF141523">
    <property type="entry name" value="L,D-transpeptidase catalytic domain-like"/>
    <property type="match status" value="1"/>
</dbReference>
<dbReference type="GO" id="GO:0008360">
    <property type="term" value="P:regulation of cell shape"/>
    <property type="evidence" value="ECO:0007669"/>
    <property type="project" value="UniProtKB-KW"/>
</dbReference>
<evidence type="ECO:0000256" key="8">
    <source>
        <dbReference type="ARBA" id="ARBA00023316"/>
    </source>
</evidence>
<dbReference type="PANTHER" id="PTHR30582:SF24">
    <property type="entry name" value="L,D-TRANSPEPTIDASE ERFK_SRFK-RELATED"/>
    <property type="match status" value="1"/>
</dbReference>
<dbReference type="PANTHER" id="PTHR30582">
    <property type="entry name" value="L,D-TRANSPEPTIDASE"/>
    <property type="match status" value="1"/>
</dbReference>
<gene>
    <name evidence="10" type="ORF">METZ01_LOCUS377417</name>
</gene>
<dbReference type="GO" id="GO:0005576">
    <property type="term" value="C:extracellular region"/>
    <property type="evidence" value="ECO:0007669"/>
    <property type="project" value="TreeGrafter"/>
</dbReference>
<dbReference type="UniPathway" id="UPA00219"/>
<reference evidence="10" key="1">
    <citation type="submission" date="2018-05" db="EMBL/GenBank/DDBJ databases">
        <authorList>
            <person name="Lanie J.A."/>
            <person name="Ng W.-L."/>
            <person name="Kazmierczak K.M."/>
            <person name="Andrzejewski T.M."/>
            <person name="Davidsen T.M."/>
            <person name="Wayne K.J."/>
            <person name="Tettelin H."/>
            <person name="Glass J.I."/>
            <person name="Rusch D."/>
            <person name="Podicherti R."/>
            <person name="Tsui H.-C.T."/>
            <person name="Winkler M.E."/>
        </authorList>
    </citation>
    <scope>NUCLEOTIDE SEQUENCE</scope>
</reference>
<keyword evidence="3" id="KW-0328">Glycosyltransferase</keyword>
<comment type="similarity">
    <text evidence="2">Belongs to the YkuD family.</text>
</comment>
<dbReference type="Gene3D" id="2.40.440.10">
    <property type="entry name" value="L,D-transpeptidase catalytic domain-like"/>
    <property type="match status" value="1"/>
</dbReference>
<accession>A0A382TRJ4</accession>
<evidence type="ECO:0000256" key="1">
    <source>
        <dbReference type="ARBA" id="ARBA00004752"/>
    </source>
</evidence>
<keyword evidence="6" id="KW-0133">Cell shape</keyword>
<evidence type="ECO:0000256" key="7">
    <source>
        <dbReference type="ARBA" id="ARBA00022984"/>
    </source>
</evidence>
<dbReference type="Pfam" id="PF03734">
    <property type="entry name" value="YkuD"/>
    <property type="match status" value="1"/>
</dbReference>
<dbReference type="GO" id="GO:0071972">
    <property type="term" value="F:peptidoglycan L,D-transpeptidase activity"/>
    <property type="evidence" value="ECO:0007669"/>
    <property type="project" value="TreeGrafter"/>
</dbReference>
<dbReference type="InterPro" id="IPR050979">
    <property type="entry name" value="LD-transpeptidase"/>
</dbReference>
<evidence type="ECO:0000256" key="6">
    <source>
        <dbReference type="ARBA" id="ARBA00022960"/>
    </source>
</evidence>
<dbReference type="InterPro" id="IPR005490">
    <property type="entry name" value="LD_TPept_cat_dom"/>
</dbReference>
<feature type="domain" description="L,D-TPase catalytic" evidence="9">
    <location>
        <begin position="28"/>
        <end position="175"/>
    </location>
</feature>
<sequence length="209" mass="23403">MSETRILLLLAGMLMLLSNCTSRKLSGDRIVVSVYDQRLSLIGKEGPVKTYPISTSKYGLGSQPRSYKTPLGRMYVCKMIGGDVRAGSVFKSRRPTGEVVRPNSPGRDPIISRIIWLEGLERFNHNTKERLIYIHGTPEERTIGTPSSYGCIRMRSRDVIDLYSRIRVGTRVYVKRSQLTATEMPLAARLLTASLTDPQTDRSGIIGLR</sequence>
<dbReference type="GO" id="GO:0018104">
    <property type="term" value="P:peptidoglycan-protein cross-linking"/>
    <property type="evidence" value="ECO:0007669"/>
    <property type="project" value="TreeGrafter"/>
</dbReference>
<protein>
    <recommendedName>
        <fullName evidence="9">L,D-TPase catalytic domain-containing protein</fullName>
    </recommendedName>
</protein>
<keyword evidence="4" id="KW-0808">Transferase</keyword>
<comment type="pathway">
    <text evidence="1">Cell wall biogenesis; peptidoglycan biosynthesis.</text>
</comment>
<evidence type="ECO:0000259" key="9">
    <source>
        <dbReference type="PROSITE" id="PS52029"/>
    </source>
</evidence>
<name>A0A382TRJ4_9ZZZZ</name>
<dbReference type="GO" id="GO:0071555">
    <property type="term" value="P:cell wall organization"/>
    <property type="evidence" value="ECO:0007669"/>
    <property type="project" value="UniProtKB-KW"/>
</dbReference>
<organism evidence="10">
    <name type="scientific">marine metagenome</name>
    <dbReference type="NCBI Taxonomy" id="408172"/>
    <lineage>
        <taxon>unclassified sequences</taxon>
        <taxon>metagenomes</taxon>
        <taxon>ecological metagenomes</taxon>
    </lineage>
</organism>
<dbReference type="GO" id="GO:0016757">
    <property type="term" value="F:glycosyltransferase activity"/>
    <property type="evidence" value="ECO:0007669"/>
    <property type="project" value="UniProtKB-KW"/>
</dbReference>
<evidence type="ECO:0000256" key="2">
    <source>
        <dbReference type="ARBA" id="ARBA00005992"/>
    </source>
</evidence>
<keyword evidence="8" id="KW-0961">Cell wall biogenesis/degradation</keyword>
<dbReference type="EMBL" id="UINC01138548">
    <property type="protein sequence ID" value="SVD24563.1"/>
    <property type="molecule type" value="Genomic_DNA"/>
</dbReference>
<dbReference type="AlphaFoldDB" id="A0A382TRJ4"/>
<evidence type="ECO:0000313" key="10">
    <source>
        <dbReference type="EMBL" id="SVD24563.1"/>
    </source>
</evidence>
<evidence type="ECO:0000256" key="5">
    <source>
        <dbReference type="ARBA" id="ARBA00022801"/>
    </source>
</evidence>
<dbReference type="InterPro" id="IPR038063">
    <property type="entry name" value="Transpep_catalytic_dom"/>
</dbReference>
<dbReference type="PROSITE" id="PS52029">
    <property type="entry name" value="LD_TPASE"/>
    <property type="match status" value="1"/>
</dbReference>
<dbReference type="CDD" id="cd16913">
    <property type="entry name" value="YkuD_like"/>
    <property type="match status" value="1"/>
</dbReference>
<evidence type="ECO:0000256" key="4">
    <source>
        <dbReference type="ARBA" id="ARBA00022679"/>
    </source>
</evidence>